<dbReference type="GO" id="GO:0009307">
    <property type="term" value="P:DNA restriction-modification system"/>
    <property type="evidence" value="ECO:0007669"/>
    <property type="project" value="UniProtKB-KW"/>
</dbReference>
<evidence type="ECO:0000256" key="5">
    <source>
        <dbReference type="ARBA" id="ARBA00022747"/>
    </source>
</evidence>
<dbReference type="Proteomes" id="UP000540128">
    <property type="component" value="Unassembled WGS sequence"/>
</dbReference>
<name>A0A7Y6F517_9ACTN</name>
<keyword evidence="8" id="KW-1185">Reference proteome</keyword>
<gene>
    <name evidence="7" type="ORF">G6W59_27595</name>
</gene>
<evidence type="ECO:0000256" key="4">
    <source>
        <dbReference type="ARBA" id="ARBA00022691"/>
    </source>
</evidence>
<protein>
    <recommendedName>
        <fullName evidence="1">DNA (cytosine-5-)-methyltransferase</fullName>
        <ecNumber evidence="1">2.1.1.37</ecNumber>
    </recommendedName>
</protein>
<evidence type="ECO:0000313" key="8">
    <source>
        <dbReference type="Proteomes" id="UP000540128"/>
    </source>
</evidence>
<evidence type="ECO:0000256" key="6">
    <source>
        <dbReference type="PROSITE-ProRule" id="PRU01016"/>
    </source>
</evidence>
<dbReference type="GO" id="GO:0032259">
    <property type="term" value="P:methylation"/>
    <property type="evidence" value="ECO:0007669"/>
    <property type="project" value="UniProtKB-KW"/>
</dbReference>
<dbReference type="SUPFAM" id="SSF53335">
    <property type="entry name" value="S-adenosyl-L-methionine-dependent methyltransferases"/>
    <property type="match status" value="1"/>
</dbReference>
<keyword evidence="5" id="KW-0680">Restriction system</keyword>
<keyword evidence="4 6" id="KW-0949">S-adenosyl-L-methionine</keyword>
<dbReference type="Gene3D" id="3.90.120.10">
    <property type="entry name" value="DNA Methylase, subunit A, domain 2"/>
    <property type="match status" value="1"/>
</dbReference>
<comment type="caution">
    <text evidence="7">The sequence shown here is derived from an EMBL/GenBank/DDBJ whole genome shotgun (WGS) entry which is preliminary data.</text>
</comment>
<evidence type="ECO:0000256" key="3">
    <source>
        <dbReference type="ARBA" id="ARBA00022679"/>
    </source>
</evidence>
<dbReference type="InterPro" id="IPR029063">
    <property type="entry name" value="SAM-dependent_MTases_sf"/>
</dbReference>
<dbReference type="GO" id="GO:0044027">
    <property type="term" value="P:negative regulation of gene expression via chromosomal CpG island methylation"/>
    <property type="evidence" value="ECO:0007669"/>
    <property type="project" value="TreeGrafter"/>
</dbReference>
<reference evidence="7 8" key="1">
    <citation type="submission" date="2020-03" db="EMBL/GenBank/DDBJ databases">
        <title>Complete genome sequence of sixteen Streptomyces strains facilitates identification of candidate genes involved in plant growth-promotion in grain legumes and cereals.</title>
        <authorList>
            <person name="Gopalakrishnan S."/>
            <person name="Thakur V."/>
            <person name="Saxena R."/>
            <person name="Vadlamudi S."/>
            <person name="Purohit S."/>
            <person name="Kumar V."/>
            <person name="Rathore A."/>
            <person name="Chitikineni A."/>
            <person name="Varshney R.K."/>
        </authorList>
    </citation>
    <scope>NUCLEOTIDE SEQUENCE [LARGE SCALE GENOMIC DNA]</scope>
    <source>
        <strain evidence="7 8">KAI-180</strain>
    </source>
</reference>
<evidence type="ECO:0000256" key="1">
    <source>
        <dbReference type="ARBA" id="ARBA00011975"/>
    </source>
</evidence>
<dbReference type="PROSITE" id="PS51679">
    <property type="entry name" value="SAM_MT_C5"/>
    <property type="match status" value="1"/>
</dbReference>
<sequence length="330" mass="34687">MLGLTDIGLELDTAACRTAVAAGHPTIQCDVTQYPTRPFAGRTQGAIASPVCTPFSAAGKQGGVGDLPLVHQAVHDLAHGRDTRQGIKAACRDDKSILAAEPMRWLYDLRPEWVCLEQVPAVLPLWRQYASILRGWGYSVWTGVLQAADFGVPQSRRRAILIASRTRAVTAPAPTHSEHGAAGLFGDDLPRWITMAEALGWGYTQRPAPTVTGGGTATGGAEPFGNATRRAMRNAMNDPQHWAWRRPAPTVSGTVGHVGGKQADGHLGLEPEEGATLQTFPDGHPFWGTKGQRSLQIGNAVPPLLAAHIVAAATGLPAPAPAAIPAACGA</sequence>
<accession>A0A7Y6F517</accession>
<dbReference type="AlphaFoldDB" id="A0A7Y6F517"/>
<evidence type="ECO:0000256" key="2">
    <source>
        <dbReference type="ARBA" id="ARBA00022603"/>
    </source>
</evidence>
<dbReference type="InterPro" id="IPR001525">
    <property type="entry name" value="C5_MeTfrase"/>
</dbReference>
<dbReference type="PANTHER" id="PTHR10629:SF52">
    <property type="entry name" value="DNA (CYTOSINE-5)-METHYLTRANSFERASE 1"/>
    <property type="match status" value="1"/>
</dbReference>
<dbReference type="GO" id="GO:0003677">
    <property type="term" value="F:DNA binding"/>
    <property type="evidence" value="ECO:0007669"/>
    <property type="project" value="TreeGrafter"/>
</dbReference>
<proteinExistence type="inferred from homology"/>
<dbReference type="EC" id="2.1.1.37" evidence="1"/>
<feature type="active site" evidence="6">
    <location>
        <position position="52"/>
    </location>
</feature>
<dbReference type="GO" id="GO:0003886">
    <property type="term" value="F:DNA (cytosine-5-)-methyltransferase activity"/>
    <property type="evidence" value="ECO:0007669"/>
    <property type="project" value="UniProtKB-EC"/>
</dbReference>
<dbReference type="Pfam" id="PF00145">
    <property type="entry name" value="DNA_methylase"/>
    <property type="match status" value="1"/>
</dbReference>
<dbReference type="Gene3D" id="3.40.50.150">
    <property type="entry name" value="Vaccinia Virus protein VP39"/>
    <property type="match status" value="1"/>
</dbReference>
<evidence type="ECO:0000313" key="7">
    <source>
        <dbReference type="EMBL" id="NUV32010.1"/>
    </source>
</evidence>
<comment type="similarity">
    <text evidence="6">Belongs to the class I-like SAM-binding methyltransferase superfamily. C5-methyltransferase family.</text>
</comment>
<keyword evidence="2 6" id="KW-0489">Methyltransferase</keyword>
<organism evidence="7 8">
    <name type="scientific">Streptomyces odorifer</name>
    <dbReference type="NCBI Taxonomy" id="53450"/>
    <lineage>
        <taxon>Bacteria</taxon>
        <taxon>Bacillati</taxon>
        <taxon>Actinomycetota</taxon>
        <taxon>Actinomycetes</taxon>
        <taxon>Kitasatosporales</taxon>
        <taxon>Streptomycetaceae</taxon>
        <taxon>Streptomyces</taxon>
        <taxon>Streptomyces albidoflavus group</taxon>
    </lineage>
</organism>
<dbReference type="PANTHER" id="PTHR10629">
    <property type="entry name" value="CYTOSINE-SPECIFIC METHYLTRANSFERASE"/>
    <property type="match status" value="1"/>
</dbReference>
<dbReference type="EMBL" id="JAANNT010000035">
    <property type="protein sequence ID" value="NUV32010.1"/>
    <property type="molecule type" value="Genomic_DNA"/>
</dbReference>
<keyword evidence="3 6" id="KW-0808">Transferase</keyword>
<dbReference type="InterPro" id="IPR050390">
    <property type="entry name" value="C5-Methyltransferase"/>
</dbReference>